<organism evidence="2 3">
    <name type="scientific">Rosa chinensis</name>
    <name type="common">China rose</name>
    <dbReference type="NCBI Taxonomy" id="74649"/>
    <lineage>
        <taxon>Eukaryota</taxon>
        <taxon>Viridiplantae</taxon>
        <taxon>Streptophyta</taxon>
        <taxon>Embryophyta</taxon>
        <taxon>Tracheophyta</taxon>
        <taxon>Spermatophyta</taxon>
        <taxon>Magnoliopsida</taxon>
        <taxon>eudicotyledons</taxon>
        <taxon>Gunneridae</taxon>
        <taxon>Pentapetalae</taxon>
        <taxon>rosids</taxon>
        <taxon>fabids</taxon>
        <taxon>Rosales</taxon>
        <taxon>Rosaceae</taxon>
        <taxon>Rosoideae</taxon>
        <taxon>Rosoideae incertae sedis</taxon>
        <taxon>Rosa</taxon>
    </lineage>
</organism>
<dbReference type="Gene3D" id="2.110.10.10">
    <property type="entry name" value="Hemopexin-like domain"/>
    <property type="match status" value="1"/>
</dbReference>
<comment type="caution">
    <text evidence="2">The sequence shown here is derived from an EMBL/GenBank/DDBJ whole genome shotgun (WGS) entry which is preliminary data.</text>
</comment>
<dbReference type="STRING" id="74649.A0A2P6QLT0"/>
<name>A0A2P6QLT0_ROSCH</name>
<dbReference type="AlphaFoldDB" id="A0A2P6QLT0"/>
<dbReference type="InterPro" id="IPR036375">
    <property type="entry name" value="Hemopexin-like_dom_sf"/>
</dbReference>
<dbReference type="SUPFAM" id="SSF50923">
    <property type="entry name" value="Hemopexin-like domain"/>
    <property type="match status" value="1"/>
</dbReference>
<keyword evidence="3" id="KW-1185">Reference proteome</keyword>
<sequence>MKNEYVQIDYAPVTANDKVFYGPFLICDGFPSLTGTAFVEHGIDCAFASHNGNEAFIFSGNLCALIDYAPHTKNDKDNQRPDDHPCHVPLLQRDRV</sequence>
<gene>
    <name evidence="2" type="ORF">RchiOBHm_Chr5g0076541</name>
</gene>
<dbReference type="Proteomes" id="UP000238479">
    <property type="component" value="Chromosome 5"/>
</dbReference>
<dbReference type="Gramene" id="PRQ35119">
    <property type="protein sequence ID" value="PRQ35119"/>
    <property type="gene ID" value="RchiOBHm_Chr5g0076541"/>
</dbReference>
<evidence type="ECO:0000313" key="2">
    <source>
        <dbReference type="EMBL" id="PRQ35119.1"/>
    </source>
</evidence>
<evidence type="ECO:0000313" key="3">
    <source>
        <dbReference type="Proteomes" id="UP000238479"/>
    </source>
</evidence>
<accession>A0A2P6QLT0</accession>
<protein>
    <submittedName>
        <fullName evidence="2">Putative Hemopexin-like domain-containing protein</fullName>
    </submittedName>
</protein>
<proteinExistence type="predicted"/>
<feature type="region of interest" description="Disordered" evidence="1">
    <location>
        <begin position="73"/>
        <end position="96"/>
    </location>
</feature>
<evidence type="ECO:0000256" key="1">
    <source>
        <dbReference type="SAM" id="MobiDB-lite"/>
    </source>
</evidence>
<reference evidence="2 3" key="1">
    <citation type="journal article" date="2018" name="Nat. Genet.">
        <title>The Rosa genome provides new insights in the design of modern roses.</title>
        <authorList>
            <person name="Bendahmane M."/>
        </authorList>
    </citation>
    <scope>NUCLEOTIDE SEQUENCE [LARGE SCALE GENOMIC DNA]</scope>
    <source>
        <strain evidence="3">cv. Old Blush</strain>
    </source>
</reference>
<dbReference type="EMBL" id="PDCK01000043">
    <property type="protein sequence ID" value="PRQ35119.1"/>
    <property type="molecule type" value="Genomic_DNA"/>
</dbReference>